<evidence type="ECO:0000313" key="3">
    <source>
        <dbReference type="Proteomes" id="UP001302072"/>
    </source>
</evidence>
<evidence type="ECO:0000256" key="1">
    <source>
        <dbReference type="SAM" id="Phobius"/>
    </source>
</evidence>
<dbReference type="Proteomes" id="UP001302072">
    <property type="component" value="Chromosome"/>
</dbReference>
<keyword evidence="1" id="KW-0472">Membrane</keyword>
<name>A0ABY9YKY2_9GAMM</name>
<dbReference type="RefSeq" id="WP_311190744.1">
    <property type="nucleotide sequence ID" value="NZ_CP115541.1"/>
</dbReference>
<keyword evidence="3" id="KW-1185">Reference proteome</keyword>
<gene>
    <name evidence="2" type="ORF">PDM29_14200</name>
</gene>
<feature type="transmembrane region" description="Helical" evidence="1">
    <location>
        <begin position="67"/>
        <end position="85"/>
    </location>
</feature>
<accession>A0ABY9YKY2</accession>
<organism evidence="2 3">
    <name type="scientific">Stenotrophomonas oahuensis</name>
    <dbReference type="NCBI Taxonomy" id="3003271"/>
    <lineage>
        <taxon>Bacteria</taxon>
        <taxon>Pseudomonadati</taxon>
        <taxon>Pseudomonadota</taxon>
        <taxon>Gammaproteobacteria</taxon>
        <taxon>Lysobacterales</taxon>
        <taxon>Lysobacteraceae</taxon>
        <taxon>Stenotrophomonas</taxon>
    </lineage>
</organism>
<dbReference type="Pfam" id="PF11804">
    <property type="entry name" value="DUF3325"/>
    <property type="match status" value="1"/>
</dbReference>
<keyword evidence="1" id="KW-0812">Transmembrane</keyword>
<feature type="transmembrane region" description="Helical" evidence="1">
    <location>
        <begin position="43"/>
        <end position="60"/>
    </location>
</feature>
<keyword evidence="1" id="KW-1133">Transmembrane helix</keyword>
<reference evidence="2 3" key="1">
    <citation type="submission" date="2022-12" db="EMBL/GenBank/DDBJ databases">
        <title>Two new species, Stenotrophomonas aracearum and Stenotrophomonas oahuensis, isolated from Anthurium (Araceae family) in Hawaii.</title>
        <authorList>
            <person name="Chunag S.C."/>
            <person name="Dobhal S."/>
            <person name="Alvarez A."/>
            <person name="Arif M."/>
        </authorList>
    </citation>
    <scope>NUCLEOTIDE SEQUENCE [LARGE SCALE GENOMIC DNA]</scope>
    <source>
        <strain evidence="2 3">A5586</strain>
    </source>
</reference>
<sequence length="109" mass="11721">MMLLAVTLSFAAFTALSLAMEKHQLELHGKAAASASVRTRWRVLGWALLCVSFALTVVDHGWAAGPVLWLGTLTIAGLPIAFGLYPWRQRWLKPLACGLPVLGLVAAVL</sequence>
<evidence type="ECO:0000313" key="2">
    <source>
        <dbReference type="EMBL" id="WNH51501.1"/>
    </source>
</evidence>
<dbReference type="EMBL" id="CP115541">
    <property type="protein sequence ID" value="WNH51501.1"/>
    <property type="molecule type" value="Genomic_DNA"/>
</dbReference>
<dbReference type="InterPro" id="IPR021762">
    <property type="entry name" value="DUF3325"/>
</dbReference>
<protein>
    <submittedName>
        <fullName evidence="2">DUF3325 domain-containing protein</fullName>
    </submittedName>
</protein>
<feature type="transmembrane region" description="Helical" evidence="1">
    <location>
        <begin position="91"/>
        <end position="108"/>
    </location>
</feature>
<proteinExistence type="predicted"/>